<reference evidence="2" key="2">
    <citation type="journal article" date="2015" name="Data Brief">
        <title>Shoot transcriptome of the giant reed, Arundo donax.</title>
        <authorList>
            <person name="Barrero R.A."/>
            <person name="Guerrero F.D."/>
            <person name="Moolhuijzen P."/>
            <person name="Goolsby J.A."/>
            <person name="Tidwell J."/>
            <person name="Bellgard S.E."/>
            <person name="Bellgard M.I."/>
        </authorList>
    </citation>
    <scope>NUCLEOTIDE SEQUENCE</scope>
    <source>
        <tissue evidence="2">Shoot tissue taken approximately 20 cm above the soil surface</tissue>
    </source>
</reference>
<organism evidence="2">
    <name type="scientific">Arundo donax</name>
    <name type="common">Giant reed</name>
    <name type="synonym">Donax arundinaceus</name>
    <dbReference type="NCBI Taxonomy" id="35708"/>
    <lineage>
        <taxon>Eukaryota</taxon>
        <taxon>Viridiplantae</taxon>
        <taxon>Streptophyta</taxon>
        <taxon>Embryophyta</taxon>
        <taxon>Tracheophyta</taxon>
        <taxon>Spermatophyta</taxon>
        <taxon>Magnoliopsida</taxon>
        <taxon>Liliopsida</taxon>
        <taxon>Poales</taxon>
        <taxon>Poaceae</taxon>
        <taxon>PACMAD clade</taxon>
        <taxon>Arundinoideae</taxon>
        <taxon>Arundineae</taxon>
        <taxon>Arundo</taxon>
    </lineage>
</organism>
<protein>
    <submittedName>
        <fullName evidence="2">Uncharacterized protein</fullName>
    </submittedName>
</protein>
<feature type="compositionally biased region" description="Basic and acidic residues" evidence="1">
    <location>
        <begin position="89"/>
        <end position="98"/>
    </location>
</feature>
<dbReference type="AlphaFoldDB" id="A0A0A9DLD1"/>
<dbReference type="EMBL" id="GBRH01209309">
    <property type="protein sequence ID" value="JAD88586.1"/>
    <property type="molecule type" value="Transcribed_RNA"/>
</dbReference>
<evidence type="ECO:0000313" key="2">
    <source>
        <dbReference type="EMBL" id="JAD88586.1"/>
    </source>
</evidence>
<sequence>MWRRRAVRCGSWRRRRRAVARRVAEAGACTWRRHLPAVAAPEPLQMAAALVPSEVVHADFLAGQRHLVTNIHRRHGRRGSSTSPSSGGGHEREVETLRQHRDALARSWRGCVASRSRAGSCWTWSAACGARSGGMSSARRPRTRHAPRRSTPPPSV</sequence>
<evidence type="ECO:0000256" key="1">
    <source>
        <dbReference type="SAM" id="MobiDB-lite"/>
    </source>
</evidence>
<accession>A0A0A9DLD1</accession>
<feature type="region of interest" description="Disordered" evidence="1">
    <location>
        <begin position="128"/>
        <end position="156"/>
    </location>
</feature>
<name>A0A0A9DLD1_ARUDO</name>
<proteinExistence type="predicted"/>
<feature type="region of interest" description="Disordered" evidence="1">
    <location>
        <begin position="72"/>
        <end position="98"/>
    </location>
</feature>
<reference evidence="2" key="1">
    <citation type="submission" date="2014-09" db="EMBL/GenBank/DDBJ databases">
        <authorList>
            <person name="Magalhaes I.L.F."/>
            <person name="Oliveira U."/>
            <person name="Santos F.R."/>
            <person name="Vidigal T.H.D.A."/>
            <person name="Brescovit A.D."/>
            <person name="Santos A.J."/>
        </authorList>
    </citation>
    <scope>NUCLEOTIDE SEQUENCE</scope>
    <source>
        <tissue evidence="2">Shoot tissue taken approximately 20 cm above the soil surface</tissue>
    </source>
</reference>
<feature type="compositionally biased region" description="Basic residues" evidence="1">
    <location>
        <begin position="139"/>
        <end position="148"/>
    </location>
</feature>